<protein>
    <submittedName>
        <fullName evidence="1">Uncharacterized protein</fullName>
    </submittedName>
</protein>
<reference evidence="1" key="1">
    <citation type="submission" date="2017-01" db="EMBL/GenBank/DDBJ databases">
        <title>Complete nucleotide sequence of an IncP-2 blaVIM-2-harboring megaplasmid from Pseudomonas aeruginosa.</title>
        <authorList>
            <person name="Botelho J."/>
            <person name="Grosso F."/>
            <person name="Mabrouk A."/>
            <person name="Peixe L."/>
        </authorList>
    </citation>
    <scope>NUCLEOTIDE SEQUENCE</scope>
    <source>
        <strain evidence="1">FFUP_PS_37</strain>
        <plasmid evidence="1">pJB37</plasmid>
    </source>
</reference>
<accession>A0A1V0M6I3</accession>
<organism evidence="1">
    <name type="scientific">Pseudomonas aeruginosa</name>
    <dbReference type="NCBI Taxonomy" id="287"/>
    <lineage>
        <taxon>Bacteria</taxon>
        <taxon>Pseudomonadati</taxon>
        <taxon>Pseudomonadota</taxon>
        <taxon>Gammaproteobacteria</taxon>
        <taxon>Pseudomonadales</taxon>
        <taxon>Pseudomonadaceae</taxon>
        <taxon>Pseudomonas</taxon>
    </lineage>
</organism>
<keyword evidence="1" id="KW-0614">Plasmid</keyword>
<dbReference type="EMBL" id="KY494864">
    <property type="protein sequence ID" value="ARD70509.1"/>
    <property type="molecule type" value="Genomic_DNA"/>
</dbReference>
<geneLocation type="plasmid" evidence="1">
    <name>pJB37</name>
</geneLocation>
<evidence type="ECO:0000313" key="1">
    <source>
        <dbReference type="EMBL" id="ARD70509.1"/>
    </source>
</evidence>
<name>A0A1V0M6I3_PSEAI</name>
<dbReference type="RefSeq" id="WP_172690210.1">
    <property type="nucleotide sequence ID" value="NZ_KY494864.1"/>
</dbReference>
<proteinExistence type="predicted"/>
<dbReference type="AlphaFoldDB" id="A0A1V0M6I3"/>
<sequence length="201" mass="22086">MAVEPNPNTIPHDYVAFYPLGAKWQAQLPHQGTLMTKKWIELELLADSDARLPVVEGGRITVAEASIRTITGYSDQMLGDGCILVLDTIAKNGGSRLIRVRDAYSEIETQLSDLTEWIEVDIVNDSLAKLSSLQTVGLLRREGIKALNEVKDSFTGARSQLTLDTVGDHGVARALLLKQSYEDLKPALPERSAVVKHHQDA</sequence>